<dbReference type="Gene3D" id="2.30.30.40">
    <property type="entry name" value="SH3 Domains"/>
    <property type="match status" value="4"/>
</dbReference>
<comment type="caution">
    <text evidence="6">The sequence shown here is derived from an EMBL/GenBank/DDBJ whole genome shotgun (WGS) entry which is preliminary data.</text>
</comment>
<feature type="compositionally biased region" description="Polar residues" evidence="3">
    <location>
        <begin position="866"/>
        <end position="876"/>
    </location>
</feature>
<feature type="domain" description="SH3" evidence="5">
    <location>
        <begin position="432"/>
        <end position="490"/>
    </location>
</feature>
<feature type="domain" description="SH3" evidence="5">
    <location>
        <begin position="582"/>
        <end position="643"/>
    </location>
</feature>
<feature type="region of interest" description="Disordered" evidence="3">
    <location>
        <begin position="1279"/>
        <end position="1592"/>
    </location>
</feature>
<feature type="compositionally biased region" description="Polar residues" evidence="3">
    <location>
        <begin position="325"/>
        <end position="337"/>
    </location>
</feature>
<protein>
    <recommendedName>
        <fullName evidence="5">SH3 domain-containing protein</fullName>
    </recommendedName>
</protein>
<feature type="compositionally biased region" description="Basic and acidic residues" evidence="3">
    <location>
        <begin position="1000"/>
        <end position="1009"/>
    </location>
</feature>
<dbReference type="Pfam" id="PF07653">
    <property type="entry name" value="SH3_2"/>
    <property type="match status" value="1"/>
</dbReference>
<sequence>MTSSESSVTMVTPTSDFIDNTGSTTAAANTVTMEISVTSTASGLSVAVDTNTDLVASVTHDQSSTAGQPSTQFPMQHSTEQLPGNPVPVSTTDSMTFTSTEGQNIQKSDSSASVLSSKSVSVTPAASDKVNDVMTSSTTSVNDIASSTATSVNDIDLSTTSVNDMNPLMTTSVNDIIPSTSLSVNDTISSTSQSVSSDSSLSSTQATIISDTSSTSLVLPTSVESQPSSSLSSSRSEHNSLFSTESSEPIDPNSATQPLSGTATTQFVITTSATIENNLPSPSLDLYLTPSKAVSTPATSGSSYTTYVPPQTDYTGLPSTGSTVFSTSAAPLPSQSPIPAESAPKSQSTLLGGGLPNYVVYIGAPGLGVLLILLIVCIICMRRRKKKNKASLIKSASNDLWVNPTNDRDLQALSNPVRPESLENGIPTSPSNGCTTYEAVFDFTGSHGNHLDLIQGDQIHVTRKEDNWWQGSVGERSGWFPSNYVQATSNAHVKTEDEVESGKERVTSFLLKRDDTPSTPQRYSHLTEEQIEAEPIYCKIQHKDKRSNSSGASTRSNSVTPTHPYGYNNPIYARSDTALNTVPSIVYTTKYAFEARNVGELTIAKGDVVHCKEEGKHGWIRGTNIGSKKEGWCPASYLEKLLEKEKVIVTPDPASYIHLEANKGDNSDLVGIVHQAIHSYTAEKDGDLTFERGDHINVFQVLENGWWLGSIDKSVGWFPGAYVQMLDHPSSSPSPSTVCSESPEDEKPDSADSGGSDVTSDVLTPPVSTTTTPTKLKPARKAPPPPLKLPLSISGYNTEKHDELARNNIIHNKPLPDEINEKKLNDDVNTDHGKVSTSEQDNSIISSNKSFKIPRPTFAPPPPPSKNQTHQHSGVSNDDPLYESVGQAINNTAADNNSRSIKDRTGSTVQEVVDKPKRTKPPVPIRYIKPTFVTVPHAEIKITDINNILANDEVVRRRAPPKISTPKLGPIRQKLSVPTNLEDQIPSTEDTTSFQLTPQRKSDLVRNESQDLPTPDSPPYRTMSSFGSTFGKPNEKLLPKPSPKPVVRKSDIDIKPFSEELNMAIGKSNIAIEQANAESVPSIENKLQASKESLDDLQDHSPGVKVSVDSGIPKHPQQLKSGIPLTPKMKVSKLQAPKQVSIPINTDSGNIGDNSNLVTEKTEELQIENVSKLPKLKTDNSKFPVSQHNPDEVNGNERPQQNMELESLNEATQKATPIQIEEQVSEPSVNSLSEPDKRTRADSIGRPPVAPKPKSNLPKCLPKPKIFVKEKELNNLENAIIDVRNENVEVEPKNDNTCNEEEQVLTVDRENQEQSEPRSESETEEGFKSGKENDSKVPTKLSRDSSEHESKIPGKRSSSESESKLPVKPKVITETESKIPLGSAIAQKSPQLRGRKSNIPSPGMRNKSKDKSKTELEQEKSQGTNNDGKSLRQRSNSPANRTGIPSSVRYRSNSPAGKSGIPSPGNKSPKHKPSGLVAPKKIPNGEDFDKITENSEQNHVSEEPVASANGVSNDSTNAKPESPSKPPRLQKQGSQDGRPPKGKSLLPLIHKSMESGKGSPNGVSPPTTGTKQKRGIPVAKPKKPSSTSSDDFQSVAIKGYTAQSDGELTFTKGALVTELSDCDRAGWYVGMLPDGTTGLYPADHFRSGHEATESEA</sequence>
<feature type="compositionally biased region" description="Polar residues" evidence="3">
    <location>
        <begin position="1509"/>
        <end position="1519"/>
    </location>
</feature>
<feature type="compositionally biased region" description="Polar residues" evidence="3">
    <location>
        <begin position="1421"/>
        <end position="1456"/>
    </location>
</feature>
<evidence type="ECO:0000259" key="5">
    <source>
        <dbReference type="PROSITE" id="PS50002"/>
    </source>
</evidence>
<feature type="compositionally biased region" description="Basic and acidic residues" evidence="3">
    <location>
        <begin position="1483"/>
        <end position="1493"/>
    </location>
</feature>
<feature type="region of interest" description="Disordered" evidence="3">
    <location>
        <begin position="542"/>
        <end position="565"/>
    </location>
</feature>
<feature type="compositionally biased region" description="Low complexity" evidence="3">
    <location>
        <begin position="842"/>
        <end position="856"/>
    </location>
</feature>
<evidence type="ECO:0000256" key="3">
    <source>
        <dbReference type="SAM" id="MobiDB-lite"/>
    </source>
</evidence>
<reference evidence="6" key="2">
    <citation type="submission" date="2020-11" db="EMBL/GenBank/DDBJ databases">
        <authorList>
            <person name="McCartney M.A."/>
            <person name="Auch B."/>
            <person name="Kono T."/>
            <person name="Mallez S."/>
            <person name="Becker A."/>
            <person name="Gohl D.M."/>
            <person name="Silverstein K.A.T."/>
            <person name="Koren S."/>
            <person name="Bechman K.B."/>
            <person name="Herman A."/>
            <person name="Abrahante J.E."/>
            <person name="Garbe J."/>
        </authorList>
    </citation>
    <scope>NUCLEOTIDE SEQUENCE</scope>
    <source>
        <strain evidence="6">Duluth1</strain>
        <tissue evidence="6">Whole animal</tissue>
    </source>
</reference>
<feature type="compositionally biased region" description="Polar residues" evidence="3">
    <location>
        <begin position="1197"/>
        <end position="1216"/>
    </location>
</feature>
<evidence type="ECO:0000256" key="1">
    <source>
        <dbReference type="ARBA" id="ARBA00022443"/>
    </source>
</evidence>
<keyword evidence="4" id="KW-0472">Membrane</keyword>
<dbReference type="InterPro" id="IPR001452">
    <property type="entry name" value="SH3_domain"/>
</dbReference>
<dbReference type="Pfam" id="PF00018">
    <property type="entry name" value="SH3_1"/>
    <property type="match status" value="3"/>
</dbReference>
<dbReference type="SMART" id="SM00326">
    <property type="entry name" value="SH3"/>
    <property type="match status" value="4"/>
</dbReference>
<feature type="region of interest" description="Disordered" evidence="3">
    <location>
        <begin position="59"/>
        <end position="86"/>
    </location>
</feature>
<dbReference type="InterPro" id="IPR036028">
    <property type="entry name" value="SH3-like_dom_sf"/>
</dbReference>
<feature type="compositionally biased region" description="Low complexity" evidence="3">
    <location>
        <begin position="218"/>
        <end position="243"/>
    </location>
</feature>
<proteinExistence type="predicted"/>
<feature type="compositionally biased region" description="Basic and acidic residues" evidence="3">
    <location>
        <begin position="1407"/>
        <end position="1420"/>
    </location>
</feature>
<keyword evidence="1 2" id="KW-0728">SH3 domain</keyword>
<name>A0A9D4B7M9_DREPO</name>
<feature type="compositionally biased region" description="Low complexity" evidence="3">
    <location>
        <begin position="548"/>
        <end position="558"/>
    </location>
</feature>
<dbReference type="PANTHER" id="PTHR46026">
    <property type="entry name" value="RHO-TYPE GUANINE NUCLEOTIDE EXCHANGE FACTOR, ISOFORM F"/>
    <property type="match status" value="1"/>
</dbReference>
<dbReference type="PANTHER" id="PTHR46026:SF1">
    <property type="entry name" value="RHO-TYPE GUANINE NUCLEOTIDE EXCHANGE FACTOR, ISOFORM F"/>
    <property type="match status" value="1"/>
</dbReference>
<evidence type="ECO:0000313" key="7">
    <source>
        <dbReference type="Proteomes" id="UP000828390"/>
    </source>
</evidence>
<reference evidence="6" key="1">
    <citation type="journal article" date="2019" name="bioRxiv">
        <title>The Genome of the Zebra Mussel, Dreissena polymorpha: A Resource for Invasive Species Research.</title>
        <authorList>
            <person name="McCartney M.A."/>
            <person name="Auch B."/>
            <person name="Kono T."/>
            <person name="Mallez S."/>
            <person name="Zhang Y."/>
            <person name="Obille A."/>
            <person name="Becker A."/>
            <person name="Abrahante J.E."/>
            <person name="Garbe J."/>
            <person name="Badalamenti J.P."/>
            <person name="Herman A."/>
            <person name="Mangelson H."/>
            <person name="Liachko I."/>
            <person name="Sullivan S."/>
            <person name="Sone E.D."/>
            <person name="Koren S."/>
            <person name="Silverstein K.A.T."/>
            <person name="Beckman K.B."/>
            <person name="Gohl D.M."/>
        </authorList>
    </citation>
    <scope>NUCLEOTIDE SEQUENCE</scope>
    <source>
        <strain evidence="6">Duluth1</strain>
        <tissue evidence="6">Whole animal</tissue>
    </source>
</reference>
<keyword evidence="4" id="KW-1133">Transmembrane helix</keyword>
<accession>A0A9D4B7M9</accession>
<evidence type="ECO:0000313" key="6">
    <source>
        <dbReference type="EMBL" id="KAH3692265.1"/>
    </source>
</evidence>
<feature type="compositionally biased region" description="Low complexity" evidence="3">
    <location>
        <begin position="762"/>
        <end position="776"/>
    </location>
</feature>
<feature type="domain" description="SH3" evidence="5">
    <location>
        <begin position="669"/>
        <end position="728"/>
    </location>
</feature>
<gene>
    <name evidence="6" type="ORF">DPMN_191621</name>
</gene>
<dbReference type="Proteomes" id="UP000828390">
    <property type="component" value="Unassembled WGS sequence"/>
</dbReference>
<feature type="region of interest" description="Disordered" evidence="3">
    <location>
        <begin position="960"/>
        <end position="1047"/>
    </location>
</feature>
<feature type="compositionally biased region" description="Low complexity" evidence="3">
    <location>
        <begin position="729"/>
        <end position="741"/>
    </location>
</feature>
<dbReference type="PROSITE" id="PS50002">
    <property type="entry name" value="SH3"/>
    <property type="match status" value="4"/>
</dbReference>
<keyword evidence="4" id="KW-0812">Transmembrane</keyword>
<dbReference type="EMBL" id="JAIWYP010000024">
    <property type="protein sequence ID" value="KAH3692265.1"/>
    <property type="molecule type" value="Genomic_DNA"/>
</dbReference>
<feature type="region of interest" description="Disordered" evidence="3">
    <location>
        <begin position="218"/>
        <end position="260"/>
    </location>
</feature>
<feature type="region of interest" description="Disordered" evidence="3">
    <location>
        <begin position="325"/>
        <end position="347"/>
    </location>
</feature>
<dbReference type="CDD" id="cd00174">
    <property type="entry name" value="SH3"/>
    <property type="match status" value="1"/>
</dbReference>
<organism evidence="6 7">
    <name type="scientific">Dreissena polymorpha</name>
    <name type="common">Zebra mussel</name>
    <name type="synonym">Mytilus polymorpha</name>
    <dbReference type="NCBI Taxonomy" id="45954"/>
    <lineage>
        <taxon>Eukaryota</taxon>
        <taxon>Metazoa</taxon>
        <taxon>Spiralia</taxon>
        <taxon>Lophotrochozoa</taxon>
        <taxon>Mollusca</taxon>
        <taxon>Bivalvia</taxon>
        <taxon>Autobranchia</taxon>
        <taxon>Heteroconchia</taxon>
        <taxon>Euheterodonta</taxon>
        <taxon>Imparidentia</taxon>
        <taxon>Neoheterodontei</taxon>
        <taxon>Myida</taxon>
        <taxon>Dreissenoidea</taxon>
        <taxon>Dreissenidae</taxon>
        <taxon>Dreissena</taxon>
    </lineage>
</organism>
<feature type="compositionally biased region" description="Basic and acidic residues" evidence="3">
    <location>
        <begin position="1283"/>
        <end position="1294"/>
    </location>
</feature>
<feature type="compositionally biased region" description="Polar residues" evidence="3">
    <location>
        <begin position="976"/>
        <end position="999"/>
    </location>
</feature>
<feature type="compositionally biased region" description="Polar residues" evidence="3">
    <location>
        <begin position="1561"/>
        <end position="1570"/>
    </location>
</feature>
<evidence type="ECO:0000256" key="2">
    <source>
        <dbReference type="PROSITE-ProRule" id="PRU00192"/>
    </source>
</evidence>
<feature type="compositionally biased region" description="Basic and acidic residues" evidence="3">
    <location>
        <begin position="1307"/>
        <end position="1377"/>
    </location>
</feature>
<feature type="compositionally biased region" description="Basic and acidic residues" evidence="3">
    <location>
        <begin position="814"/>
        <end position="834"/>
    </location>
</feature>
<feature type="domain" description="SH3" evidence="5">
    <location>
        <begin position="1589"/>
        <end position="1650"/>
    </location>
</feature>
<evidence type="ECO:0000256" key="4">
    <source>
        <dbReference type="SAM" id="Phobius"/>
    </source>
</evidence>
<dbReference type="SUPFAM" id="SSF50044">
    <property type="entry name" value="SH3-domain"/>
    <property type="match status" value="4"/>
</dbReference>
<feature type="transmembrane region" description="Helical" evidence="4">
    <location>
        <begin position="358"/>
        <end position="381"/>
    </location>
</feature>
<feature type="compositionally biased region" description="Polar residues" evidence="3">
    <location>
        <begin position="1142"/>
        <end position="1159"/>
    </location>
</feature>
<feature type="region of interest" description="Disordered" evidence="3">
    <location>
        <begin position="810"/>
        <end position="921"/>
    </location>
</feature>
<feature type="region of interest" description="Disordered" evidence="3">
    <location>
        <begin position="1106"/>
        <end position="1261"/>
    </location>
</feature>
<keyword evidence="7" id="KW-1185">Reference proteome</keyword>
<feature type="region of interest" description="Disordered" evidence="3">
    <location>
        <begin position="728"/>
        <end position="791"/>
    </location>
</feature>
<feature type="compositionally biased region" description="Basic and acidic residues" evidence="3">
    <location>
        <begin position="1234"/>
        <end position="1243"/>
    </location>
</feature>
<feature type="compositionally biased region" description="Polar residues" evidence="3">
    <location>
        <begin position="887"/>
        <end position="899"/>
    </location>
</feature>